<dbReference type="PANTHER" id="PTHR46670:SF3">
    <property type="entry name" value="ENDONUCLEASE_EXONUCLEASE_PHOSPHATASE DOMAIN-CONTAINING PROTEIN"/>
    <property type="match status" value="1"/>
</dbReference>
<feature type="compositionally biased region" description="Polar residues" evidence="1">
    <location>
        <begin position="84"/>
        <end position="99"/>
    </location>
</feature>
<reference evidence="2 3" key="1">
    <citation type="journal article" date="2023" name="Sci. Data">
        <title>Genome assembly of the Korean intertidal mud-creeper Batillaria attramentaria.</title>
        <authorList>
            <person name="Patra A.K."/>
            <person name="Ho P.T."/>
            <person name="Jun S."/>
            <person name="Lee S.J."/>
            <person name="Kim Y."/>
            <person name="Won Y.J."/>
        </authorList>
    </citation>
    <scope>NUCLEOTIDE SEQUENCE [LARGE SCALE GENOMIC DNA]</scope>
    <source>
        <strain evidence="2">Wonlab-2016</strain>
    </source>
</reference>
<evidence type="ECO:0008006" key="4">
    <source>
        <dbReference type="Google" id="ProtNLM"/>
    </source>
</evidence>
<keyword evidence="3" id="KW-1185">Reference proteome</keyword>
<evidence type="ECO:0000313" key="3">
    <source>
        <dbReference type="Proteomes" id="UP001519460"/>
    </source>
</evidence>
<evidence type="ECO:0000313" key="2">
    <source>
        <dbReference type="EMBL" id="KAK7484638.1"/>
    </source>
</evidence>
<feature type="non-terminal residue" evidence="2">
    <location>
        <position position="407"/>
    </location>
</feature>
<accession>A0ABD0KC20</accession>
<dbReference type="Proteomes" id="UP001519460">
    <property type="component" value="Unassembled WGS sequence"/>
</dbReference>
<sequence length="407" mass="45617">MTPLSTCAQCRPIGERQRDTTIRRAISHSYHVNGRTGRVFVYQTEFAGANTDTVRVIYRSFGDNAGHYDCLVQDETSHDDETPEQSAETESQNNPSAYVSVSEISPPRQLLITGDLNVHFDCPSDPVTARVVQLLQMFDLSQAVDVPTHRRGHTLDPVIYRERDGLFRSCSVHHALSSDHAAVMCYLDAAKPPHRPVFQTVRNLRNIDHVQFRTDVAAALSGLIPTTADDLMSALRSVLDTHAPPSRRQIMQRRSSPWYPSVSSELRALKRERRKAERCWLATRLTVHREIMNSVKHKISALVQNAKTAFYSAKVAAATTCRELFRLTGNLMGKCTQTPLPSIHPPHQLAQIFSDFFSEKISSLRIALDSQMSSSVQPAFQDRMFSGTPLTCFDVVSQEAVRKIALS</sequence>
<dbReference type="EMBL" id="JACVVK020000207">
    <property type="protein sequence ID" value="KAK7484638.1"/>
    <property type="molecule type" value="Genomic_DNA"/>
</dbReference>
<comment type="caution">
    <text evidence="2">The sequence shown here is derived from an EMBL/GenBank/DDBJ whole genome shotgun (WGS) entry which is preliminary data.</text>
</comment>
<protein>
    <recommendedName>
        <fullName evidence="4">Endonuclease/exonuclease/phosphatase domain-containing protein</fullName>
    </recommendedName>
</protein>
<dbReference type="AlphaFoldDB" id="A0ABD0KC20"/>
<proteinExistence type="predicted"/>
<dbReference type="SUPFAM" id="SSF56219">
    <property type="entry name" value="DNase I-like"/>
    <property type="match status" value="1"/>
</dbReference>
<dbReference type="Gene3D" id="3.60.10.10">
    <property type="entry name" value="Endonuclease/exonuclease/phosphatase"/>
    <property type="match status" value="1"/>
</dbReference>
<gene>
    <name evidence="2" type="ORF">BaRGS_00024164</name>
</gene>
<name>A0ABD0KC20_9CAEN</name>
<evidence type="ECO:0000256" key="1">
    <source>
        <dbReference type="SAM" id="MobiDB-lite"/>
    </source>
</evidence>
<organism evidence="2 3">
    <name type="scientific">Batillaria attramentaria</name>
    <dbReference type="NCBI Taxonomy" id="370345"/>
    <lineage>
        <taxon>Eukaryota</taxon>
        <taxon>Metazoa</taxon>
        <taxon>Spiralia</taxon>
        <taxon>Lophotrochozoa</taxon>
        <taxon>Mollusca</taxon>
        <taxon>Gastropoda</taxon>
        <taxon>Caenogastropoda</taxon>
        <taxon>Sorbeoconcha</taxon>
        <taxon>Cerithioidea</taxon>
        <taxon>Batillariidae</taxon>
        <taxon>Batillaria</taxon>
    </lineage>
</organism>
<dbReference type="PANTHER" id="PTHR46670">
    <property type="entry name" value="ENDO/EXONUCLEASE/PHOSPHATASE DOMAIN-CONTAINING PROTEIN"/>
    <property type="match status" value="1"/>
</dbReference>
<dbReference type="InterPro" id="IPR036691">
    <property type="entry name" value="Endo/exonu/phosph_ase_sf"/>
</dbReference>
<feature type="region of interest" description="Disordered" evidence="1">
    <location>
        <begin position="76"/>
        <end position="99"/>
    </location>
</feature>